<accession>A0A2A4AG57</accession>
<keyword evidence="2" id="KW-0378">Hydrolase</keyword>
<dbReference type="Gene3D" id="3.40.710.10">
    <property type="entry name" value="DD-peptidase/beta-lactamase superfamily"/>
    <property type="match status" value="1"/>
</dbReference>
<evidence type="ECO:0000313" key="3">
    <source>
        <dbReference type="Proteomes" id="UP000218690"/>
    </source>
</evidence>
<evidence type="ECO:0000259" key="1">
    <source>
        <dbReference type="Pfam" id="PF00144"/>
    </source>
</evidence>
<proteinExistence type="predicted"/>
<dbReference type="InterPro" id="IPR050491">
    <property type="entry name" value="AmpC-like"/>
</dbReference>
<comment type="caution">
    <text evidence="2">The sequence shown here is derived from an EMBL/GenBank/DDBJ whole genome shotgun (WGS) entry which is preliminary data.</text>
</comment>
<dbReference type="InterPro" id="IPR012338">
    <property type="entry name" value="Beta-lactam/transpept-like"/>
</dbReference>
<dbReference type="PANTHER" id="PTHR46825:SF9">
    <property type="entry name" value="BETA-LACTAMASE-RELATED DOMAIN-CONTAINING PROTEIN"/>
    <property type="match status" value="1"/>
</dbReference>
<name>A0A2A4AG57_9CORY</name>
<dbReference type="EMBL" id="NWBP01000036">
    <property type="protein sequence ID" value="PCC81903.1"/>
    <property type="molecule type" value="Genomic_DNA"/>
</dbReference>
<protein>
    <submittedName>
        <fullName evidence="2">Serine hydrolase</fullName>
    </submittedName>
</protein>
<dbReference type="GO" id="GO:0016787">
    <property type="term" value="F:hydrolase activity"/>
    <property type="evidence" value="ECO:0007669"/>
    <property type="project" value="UniProtKB-KW"/>
</dbReference>
<dbReference type="InterPro" id="IPR001466">
    <property type="entry name" value="Beta-lactam-related"/>
</dbReference>
<feature type="domain" description="Beta-lactamase-related" evidence="1">
    <location>
        <begin position="63"/>
        <end position="322"/>
    </location>
</feature>
<dbReference type="Proteomes" id="UP000218690">
    <property type="component" value="Unassembled WGS sequence"/>
</dbReference>
<sequence>MNFSIGKLAIGFLVTALVASGLVLVGPHRIALATEATGSTDLAQKLRDNAQRGHHNLTAFTLSNGKVSFAGLGADEHTEVEIGSVTKMFTAELIRQEVSEGNLKYDARVGQFLDTGDSPISDVRIEELMEHTSGLPRLAATNPFTEISTMLTGGNPYAKETKEQLIDAATSSDLAGRGEENYSNLGYGLLGLILEEASGKPFEQLLQEKIFAPIGMQETYLMTPGSVPSDAPRGYTSRGQKAQPWEFPASGAAGGIRSTPKDMSLFANWLIEHGDFQHGWQDNEAPVPAGYWHNGGTYGYSTMLIIDPQSSKVAFVSNDTEKGTEELARTIFGELD</sequence>
<dbReference type="AlphaFoldDB" id="A0A2A4AG57"/>
<evidence type="ECO:0000313" key="2">
    <source>
        <dbReference type="EMBL" id="PCC81903.1"/>
    </source>
</evidence>
<dbReference type="SUPFAM" id="SSF56601">
    <property type="entry name" value="beta-lactamase/transpeptidase-like"/>
    <property type="match status" value="1"/>
</dbReference>
<reference evidence="2 3" key="1">
    <citation type="submission" date="2017-09" db="EMBL/GenBank/DDBJ databases">
        <title>Draft Genome Sequence of Corynebacterium accolens AH4003.</title>
        <authorList>
            <person name="Chen Y."/>
            <person name="Oosthuysen W.F."/>
            <person name="Kelley S."/>
            <person name="Horswill A."/>
        </authorList>
    </citation>
    <scope>NUCLEOTIDE SEQUENCE [LARGE SCALE GENOMIC DNA]</scope>
    <source>
        <strain evidence="2 3">AH4003</strain>
    </source>
</reference>
<gene>
    <name evidence="2" type="ORF">COM45_11945</name>
</gene>
<dbReference type="PANTHER" id="PTHR46825">
    <property type="entry name" value="D-ALANYL-D-ALANINE-CARBOXYPEPTIDASE/ENDOPEPTIDASE AMPH"/>
    <property type="match status" value="1"/>
</dbReference>
<organism evidence="2 3">
    <name type="scientific">Corynebacterium accolens</name>
    <dbReference type="NCBI Taxonomy" id="38284"/>
    <lineage>
        <taxon>Bacteria</taxon>
        <taxon>Bacillati</taxon>
        <taxon>Actinomycetota</taxon>
        <taxon>Actinomycetes</taxon>
        <taxon>Mycobacteriales</taxon>
        <taxon>Corynebacteriaceae</taxon>
        <taxon>Corynebacterium</taxon>
    </lineage>
</organism>
<dbReference type="Pfam" id="PF00144">
    <property type="entry name" value="Beta-lactamase"/>
    <property type="match status" value="1"/>
</dbReference>